<dbReference type="EMBL" id="PGCJ01000073">
    <property type="protein sequence ID" value="PLW52818.1"/>
    <property type="molecule type" value="Genomic_DNA"/>
</dbReference>
<evidence type="ECO:0000313" key="3">
    <source>
        <dbReference type="Proteomes" id="UP000235388"/>
    </source>
</evidence>
<feature type="region of interest" description="Disordered" evidence="1">
    <location>
        <begin position="94"/>
        <end position="130"/>
    </location>
</feature>
<gene>
    <name evidence="2" type="ORF">PCANC_08885</name>
</gene>
<sequence length="352" mass="38281">MIPDAPSLLDALKPIPTYDQVPNSHSTLPVEEVLAAGASTSFQRLGTLITSSSNPMLISAAPNTHIPTRSGLPDNRSDLGDPDHQLLDEHWRPVMWGGTSDEPLDVHTNNPRPSATLHSASRSTQTAQNEDLDSIENSAGISELPQNNIEIASAPPVSYSPIHDQTDSQVPTSDFRRDATRERESQLIAKLNKSKSKRKIRKFPSLPSDPDLSGHSDKSFPQQTETVIPQFSVNQSLGEHHPAGTKHGRISAEYDRRKAALQLLSSNTLNTQNYVPRLKCIDERAVLGAAVLRCVESSGPTCCATAFAVGETAGNCPGAFVPKFPHPEGGPVHDDRLWTRNHLTGTRFFFGN</sequence>
<feature type="region of interest" description="Disordered" evidence="1">
    <location>
        <begin position="154"/>
        <end position="221"/>
    </location>
</feature>
<dbReference type="Proteomes" id="UP000235388">
    <property type="component" value="Unassembled WGS sequence"/>
</dbReference>
<evidence type="ECO:0000313" key="2">
    <source>
        <dbReference type="EMBL" id="PLW52818.1"/>
    </source>
</evidence>
<proteinExistence type="predicted"/>
<protein>
    <submittedName>
        <fullName evidence="2">Uncharacterized protein</fullName>
    </submittedName>
</protein>
<keyword evidence="3" id="KW-1185">Reference proteome</keyword>
<dbReference type="AlphaFoldDB" id="A0A2N5VS41"/>
<name>A0A2N5VS41_9BASI</name>
<feature type="compositionally biased region" description="Basic and acidic residues" evidence="1">
    <location>
        <begin position="174"/>
        <end position="185"/>
    </location>
</feature>
<comment type="caution">
    <text evidence="2">The sequence shown here is derived from an EMBL/GenBank/DDBJ whole genome shotgun (WGS) entry which is preliminary data.</text>
</comment>
<reference evidence="2 3" key="1">
    <citation type="submission" date="2017-11" db="EMBL/GenBank/DDBJ databases">
        <title>De novo assembly and phasing of dikaryotic genomes from two isolates of Puccinia coronata f. sp. avenae, the causal agent of oat crown rust.</title>
        <authorList>
            <person name="Miller M.E."/>
            <person name="Zhang Y."/>
            <person name="Omidvar V."/>
            <person name="Sperschneider J."/>
            <person name="Schwessinger B."/>
            <person name="Raley C."/>
            <person name="Palmer J.M."/>
            <person name="Garnica D."/>
            <person name="Upadhyaya N."/>
            <person name="Rathjen J."/>
            <person name="Taylor J.M."/>
            <person name="Park R.F."/>
            <person name="Dodds P.N."/>
            <person name="Hirsch C.D."/>
            <person name="Kianian S.F."/>
            <person name="Figueroa M."/>
        </authorList>
    </citation>
    <scope>NUCLEOTIDE SEQUENCE [LARGE SCALE GENOMIC DNA]</scope>
    <source>
        <strain evidence="2">12NC29</strain>
    </source>
</reference>
<feature type="compositionally biased region" description="Basic residues" evidence="1">
    <location>
        <begin position="192"/>
        <end position="202"/>
    </location>
</feature>
<accession>A0A2N5VS41</accession>
<feature type="compositionally biased region" description="Polar residues" evidence="1">
    <location>
        <begin position="107"/>
        <end position="130"/>
    </location>
</feature>
<evidence type="ECO:0000256" key="1">
    <source>
        <dbReference type="SAM" id="MobiDB-lite"/>
    </source>
</evidence>
<organism evidence="2 3">
    <name type="scientific">Puccinia coronata f. sp. avenae</name>
    <dbReference type="NCBI Taxonomy" id="200324"/>
    <lineage>
        <taxon>Eukaryota</taxon>
        <taxon>Fungi</taxon>
        <taxon>Dikarya</taxon>
        <taxon>Basidiomycota</taxon>
        <taxon>Pucciniomycotina</taxon>
        <taxon>Pucciniomycetes</taxon>
        <taxon>Pucciniales</taxon>
        <taxon>Pucciniaceae</taxon>
        <taxon>Puccinia</taxon>
    </lineage>
</organism>